<keyword evidence="2" id="KW-0560">Oxidoreductase</keyword>
<evidence type="ECO:0000256" key="1">
    <source>
        <dbReference type="ARBA" id="ARBA00006484"/>
    </source>
</evidence>
<evidence type="ECO:0000256" key="2">
    <source>
        <dbReference type="ARBA" id="ARBA00023002"/>
    </source>
</evidence>
<evidence type="ECO:0000313" key="5">
    <source>
        <dbReference type="Proteomes" id="UP000308730"/>
    </source>
</evidence>
<dbReference type="EMBL" id="SGPM01000020">
    <property type="protein sequence ID" value="THH32517.1"/>
    <property type="molecule type" value="Genomic_DNA"/>
</dbReference>
<accession>A0A4S4N383</accession>
<dbReference type="PRINTS" id="PR00080">
    <property type="entry name" value="SDRFAMILY"/>
</dbReference>
<organism evidence="4 5">
    <name type="scientific">Antrodiella citrinella</name>
    <dbReference type="NCBI Taxonomy" id="2447956"/>
    <lineage>
        <taxon>Eukaryota</taxon>
        <taxon>Fungi</taxon>
        <taxon>Dikarya</taxon>
        <taxon>Basidiomycota</taxon>
        <taxon>Agaricomycotina</taxon>
        <taxon>Agaricomycetes</taxon>
        <taxon>Polyporales</taxon>
        <taxon>Steccherinaceae</taxon>
        <taxon>Antrodiella</taxon>
    </lineage>
</organism>
<dbReference type="InterPro" id="IPR051911">
    <property type="entry name" value="SDR_oxidoreductase"/>
</dbReference>
<proteinExistence type="inferred from homology"/>
<evidence type="ECO:0000256" key="3">
    <source>
        <dbReference type="RuleBase" id="RU000363"/>
    </source>
</evidence>
<protein>
    <recommendedName>
        <fullName evidence="6">NAD(P)-binding protein</fullName>
    </recommendedName>
</protein>
<evidence type="ECO:0000313" key="4">
    <source>
        <dbReference type="EMBL" id="THH32517.1"/>
    </source>
</evidence>
<dbReference type="PANTHER" id="PTHR43976">
    <property type="entry name" value="SHORT CHAIN DEHYDROGENASE"/>
    <property type="match status" value="1"/>
</dbReference>
<dbReference type="OrthoDB" id="1274115at2759"/>
<dbReference type="Pfam" id="PF00106">
    <property type="entry name" value="adh_short"/>
    <property type="match status" value="1"/>
</dbReference>
<dbReference type="GO" id="GO:0016491">
    <property type="term" value="F:oxidoreductase activity"/>
    <property type="evidence" value="ECO:0007669"/>
    <property type="project" value="UniProtKB-KW"/>
</dbReference>
<sequence>MQLVWLITGTSSGFGRDLTLEALKRGDKVIATARARSLSKLSDLKKAGADVLELDVTDPLDKLHEVAKKAVKIHGRVDVVVNNAGFIQNGFLEEVTPEETFSQFNTNVFGALNVSRAFLPYMRKRRTGTVVFLGSISGWIVGPNAGLYQGSKHAVRGLSESLRVEIEPLGLRSICIEPGYFRTKFLQPGNRTATEGRGFDDYKEQRLASMAVADAMNGHQIGDPQRAVEVMIDIVKSEGQAAGRKPPPFVGLGSDAYTMIRDACNGALQTLEDWKDVITSTDLKEGK</sequence>
<name>A0A4S4N383_9APHY</name>
<dbReference type="InterPro" id="IPR002347">
    <property type="entry name" value="SDR_fam"/>
</dbReference>
<comment type="similarity">
    <text evidence="1 3">Belongs to the short-chain dehydrogenases/reductases (SDR) family.</text>
</comment>
<dbReference type="PANTHER" id="PTHR43976:SF16">
    <property type="entry name" value="SHORT-CHAIN DEHYDROGENASE_REDUCTASE FAMILY PROTEIN"/>
    <property type="match status" value="1"/>
</dbReference>
<dbReference type="Gene3D" id="3.40.50.720">
    <property type="entry name" value="NAD(P)-binding Rossmann-like Domain"/>
    <property type="match status" value="1"/>
</dbReference>
<dbReference type="AlphaFoldDB" id="A0A4S4N383"/>
<evidence type="ECO:0008006" key="6">
    <source>
        <dbReference type="Google" id="ProtNLM"/>
    </source>
</evidence>
<gene>
    <name evidence="4" type="ORF">EUX98_g1704</name>
</gene>
<dbReference type="CDD" id="cd05374">
    <property type="entry name" value="17beta-HSD-like_SDR_c"/>
    <property type="match status" value="1"/>
</dbReference>
<dbReference type="Proteomes" id="UP000308730">
    <property type="component" value="Unassembled WGS sequence"/>
</dbReference>
<dbReference type="PRINTS" id="PR00081">
    <property type="entry name" value="GDHRDH"/>
</dbReference>
<keyword evidence="5" id="KW-1185">Reference proteome</keyword>
<reference evidence="4 5" key="1">
    <citation type="submission" date="2019-02" db="EMBL/GenBank/DDBJ databases">
        <title>Genome sequencing of the rare red list fungi Antrodiella citrinella (Flaviporus citrinellus).</title>
        <authorList>
            <person name="Buettner E."/>
            <person name="Kellner H."/>
        </authorList>
    </citation>
    <scope>NUCLEOTIDE SEQUENCE [LARGE SCALE GENOMIC DNA]</scope>
    <source>
        <strain evidence="4 5">DSM 108506</strain>
    </source>
</reference>
<dbReference type="SUPFAM" id="SSF51735">
    <property type="entry name" value="NAD(P)-binding Rossmann-fold domains"/>
    <property type="match status" value="1"/>
</dbReference>
<dbReference type="InterPro" id="IPR036291">
    <property type="entry name" value="NAD(P)-bd_dom_sf"/>
</dbReference>
<comment type="caution">
    <text evidence="4">The sequence shown here is derived from an EMBL/GenBank/DDBJ whole genome shotgun (WGS) entry which is preliminary data.</text>
</comment>